<evidence type="ECO:0000313" key="2">
    <source>
        <dbReference type="Proteomes" id="UP000439903"/>
    </source>
</evidence>
<comment type="caution">
    <text evidence="1">The sequence shown here is derived from an EMBL/GenBank/DDBJ whole genome shotgun (WGS) entry which is preliminary data.</text>
</comment>
<keyword evidence="2" id="KW-1185">Reference proteome</keyword>
<name>A0A8H4EJE8_GIGMA</name>
<sequence>MPVEKKEKKVKAKKSLFVKQKTGFTNSKLLVTGSCNIGYCGDKDYLNACNAKCEVGVKIERIVLGAHHENNKTFYFDTLSTRLFCHRFTNFELQDISIHLKFTTYDSNLQENNLIFQ</sequence>
<dbReference type="EMBL" id="WTPW01000595">
    <property type="protein sequence ID" value="KAF0496836.1"/>
    <property type="molecule type" value="Genomic_DNA"/>
</dbReference>
<proteinExistence type="predicted"/>
<dbReference type="AlphaFoldDB" id="A0A8H4EJE8"/>
<gene>
    <name evidence="1" type="ORF">F8M41_020914</name>
</gene>
<reference evidence="1 2" key="1">
    <citation type="journal article" date="2019" name="Environ. Microbiol.">
        <title>At the nexus of three kingdoms: the genome of the mycorrhizal fungus Gigaspora margarita provides insights into plant, endobacterial and fungal interactions.</title>
        <authorList>
            <person name="Venice F."/>
            <person name="Ghignone S."/>
            <person name="Salvioli di Fossalunga A."/>
            <person name="Amselem J."/>
            <person name="Novero M."/>
            <person name="Xianan X."/>
            <person name="Sedzielewska Toro K."/>
            <person name="Morin E."/>
            <person name="Lipzen A."/>
            <person name="Grigoriev I.V."/>
            <person name="Henrissat B."/>
            <person name="Martin F.M."/>
            <person name="Bonfante P."/>
        </authorList>
    </citation>
    <scope>NUCLEOTIDE SEQUENCE [LARGE SCALE GENOMIC DNA]</scope>
    <source>
        <strain evidence="1 2">BEG34</strain>
    </source>
</reference>
<protein>
    <submittedName>
        <fullName evidence="1">Uncharacterized protein</fullName>
    </submittedName>
</protein>
<evidence type="ECO:0000313" key="1">
    <source>
        <dbReference type="EMBL" id="KAF0496836.1"/>
    </source>
</evidence>
<organism evidence="1 2">
    <name type="scientific">Gigaspora margarita</name>
    <dbReference type="NCBI Taxonomy" id="4874"/>
    <lineage>
        <taxon>Eukaryota</taxon>
        <taxon>Fungi</taxon>
        <taxon>Fungi incertae sedis</taxon>
        <taxon>Mucoromycota</taxon>
        <taxon>Glomeromycotina</taxon>
        <taxon>Glomeromycetes</taxon>
        <taxon>Diversisporales</taxon>
        <taxon>Gigasporaceae</taxon>
        <taxon>Gigaspora</taxon>
    </lineage>
</organism>
<accession>A0A8H4EJE8</accession>
<dbReference type="Proteomes" id="UP000439903">
    <property type="component" value="Unassembled WGS sequence"/>
</dbReference>